<name>A0A3S5FGU4_9PLAT</name>
<evidence type="ECO:0000256" key="2">
    <source>
        <dbReference type="SAM" id="SignalP"/>
    </source>
</evidence>
<evidence type="ECO:0000256" key="1">
    <source>
        <dbReference type="SAM" id="MobiDB-lite"/>
    </source>
</evidence>
<evidence type="ECO:0000313" key="4">
    <source>
        <dbReference type="Proteomes" id="UP000784294"/>
    </source>
</evidence>
<feature type="region of interest" description="Disordered" evidence="1">
    <location>
        <begin position="41"/>
        <end position="60"/>
    </location>
</feature>
<feature type="signal peptide" evidence="2">
    <location>
        <begin position="1"/>
        <end position="26"/>
    </location>
</feature>
<gene>
    <name evidence="3" type="ORF">PXEA_LOCUS33821</name>
</gene>
<sequence length="272" mass="30608">MPNCVYFLKPRLFLQALIFNISGLVSETHVPVSEAMERQAWIRKPKREDPKDGHVGRSGEATPIGVAKGMCNSQQMGRYRQQQGPTGRGKREICHFERQQRQIKYQSNCPPDCPTNRLCDCSAAKCLTYRLTARLFKCSTVARLTNCPSVGLTASLSHFLLSLHLSGLVTRTFLNLSFYSSIEISRILSKHQKVSLACFKYSGAPVPMAVWQNGGVISCLLAGTIQFPFPLEMMMAAGRGYACFARQFETFNYPFFPNFTKCKLTNAIINYY</sequence>
<dbReference type="Proteomes" id="UP000784294">
    <property type="component" value="Unassembled WGS sequence"/>
</dbReference>
<keyword evidence="2" id="KW-0732">Signal</keyword>
<reference evidence="3" key="1">
    <citation type="submission" date="2018-11" db="EMBL/GenBank/DDBJ databases">
        <authorList>
            <consortium name="Pathogen Informatics"/>
        </authorList>
    </citation>
    <scope>NUCLEOTIDE SEQUENCE</scope>
</reference>
<feature type="chain" id="PRO_5018592227" description="Secreted protein" evidence="2">
    <location>
        <begin position="27"/>
        <end position="272"/>
    </location>
</feature>
<feature type="compositionally biased region" description="Basic and acidic residues" evidence="1">
    <location>
        <begin position="46"/>
        <end position="57"/>
    </location>
</feature>
<evidence type="ECO:0000313" key="3">
    <source>
        <dbReference type="EMBL" id="VEL40381.1"/>
    </source>
</evidence>
<dbReference type="AlphaFoldDB" id="A0A3S5FGU4"/>
<comment type="caution">
    <text evidence="3">The sequence shown here is derived from an EMBL/GenBank/DDBJ whole genome shotgun (WGS) entry which is preliminary data.</text>
</comment>
<accession>A0A3S5FGU4</accession>
<proteinExistence type="predicted"/>
<organism evidence="3 4">
    <name type="scientific">Protopolystoma xenopodis</name>
    <dbReference type="NCBI Taxonomy" id="117903"/>
    <lineage>
        <taxon>Eukaryota</taxon>
        <taxon>Metazoa</taxon>
        <taxon>Spiralia</taxon>
        <taxon>Lophotrochozoa</taxon>
        <taxon>Platyhelminthes</taxon>
        <taxon>Monogenea</taxon>
        <taxon>Polyopisthocotylea</taxon>
        <taxon>Polystomatidea</taxon>
        <taxon>Polystomatidae</taxon>
        <taxon>Protopolystoma</taxon>
    </lineage>
</organism>
<dbReference type="EMBL" id="CAAALY010264678">
    <property type="protein sequence ID" value="VEL40381.1"/>
    <property type="molecule type" value="Genomic_DNA"/>
</dbReference>
<protein>
    <recommendedName>
        <fullName evidence="5">Secreted protein</fullName>
    </recommendedName>
</protein>
<evidence type="ECO:0008006" key="5">
    <source>
        <dbReference type="Google" id="ProtNLM"/>
    </source>
</evidence>
<keyword evidence="4" id="KW-1185">Reference proteome</keyword>